<gene>
    <name evidence="1" type="ORF">CPJ18_02055</name>
</gene>
<proteinExistence type="predicted"/>
<dbReference type="Proteomes" id="UP000237447">
    <property type="component" value="Unassembled WGS sequence"/>
</dbReference>
<evidence type="ECO:0000313" key="1">
    <source>
        <dbReference type="EMBL" id="POO54307.1"/>
    </source>
</evidence>
<name>A0AAE5S1D0_9HYPH</name>
<sequence>MNAVEQLVRAIIQANSPAHTIAEDEFLAIVRSHGFQLCGAQPVGWAAQTNVEAVCRGCGVIGIGSTQGEVVYDGETWLNADKPLYCSI</sequence>
<dbReference type="AlphaFoldDB" id="A0AAE5S1D0"/>
<organism evidence="1 2">
    <name type="scientific">Agrobacterium rosae</name>
    <dbReference type="NCBI Taxonomy" id="1972867"/>
    <lineage>
        <taxon>Bacteria</taxon>
        <taxon>Pseudomonadati</taxon>
        <taxon>Pseudomonadota</taxon>
        <taxon>Alphaproteobacteria</taxon>
        <taxon>Hyphomicrobiales</taxon>
        <taxon>Rhizobiaceae</taxon>
        <taxon>Rhizobium/Agrobacterium group</taxon>
        <taxon>Agrobacterium</taxon>
    </lineage>
</organism>
<comment type="caution">
    <text evidence="1">The sequence shown here is derived from an EMBL/GenBank/DDBJ whole genome shotgun (WGS) entry which is preliminary data.</text>
</comment>
<evidence type="ECO:0000313" key="2">
    <source>
        <dbReference type="Proteomes" id="UP000237447"/>
    </source>
</evidence>
<protein>
    <submittedName>
        <fullName evidence="1">Uncharacterized protein</fullName>
    </submittedName>
</protein>
<reference evidence="1 2" key="1">
    <citation type="journal article" date="2018" name="Syst. Appl. Microbiol.">
        <title>Agrobacterium rosae sp. nov., isolated from galls on different agricultural crops.</title>
        <authorList>
            <person name="Kuzmanovic N."/>
            <person name="Pulawska J."/>
            <person name="Smalla K."/>
            <person name="Nesme X."/>
        </authorList>
    </citation>
    <scope>NUCLEOTIDE SEQUENCE [LARGE SCALE GENOMIC DNA]</scope>
    <source>
        <strain evidence="1 2">NCPPB 1650</strain>
    </source>
</reference>
<dbReference type="EMBL" id="NXEJ01000001">
    <property type="protein sequence ID" value="POO54307.1"/>
    <property type="molecule type" value="Genomic_DNA"/>
</dbReference>
<accession>A0AAE5S1D0</accession>